<dbReference type="Proteomes" id="UP000199623">
    <property type="component" value="Unassembled WGS sequence"/>
</dbReference>
<dbReference type="EMBL" id="FNCC01000014">
    <property type="protein sequence ID" value="SDG99004.1"/>
    <property type="molecule type" value="Genomic_DNA"/>
</dbReference>
<dbReference type="SUPFAM" id="SSF48498">
    <property type="entry name" value="Tetracyclin repressor-like, C-terminal domain"/>
    <property type="match status" value="1"/>
</dbReference>
<proteinExistence type="predicted"/>
<evidence type="ECO:0000313" key="7">
    <source>
        <dbReference type="Proteomes" id="UP000199623"/>
    </source>
</evidence>
<dbReference type="AlphaFoldDB" id="A0A1G7YRF9"/>
<dbReference type="PANTHER" id="PTHR30055">
    <property type="entry name" value="HTH-TYPE TRANSCRIPTIONAL REGULATOR RUTR"/>
    <property type="match status" value="1"/>
</dbReference>
<evidence type="ECO:0000313" key="6">
    <source>
        <dbReference type="EMBL" id="SDG99004.1"/>
    </source>
</evidence>
<dbReference type="InterPro" id="IPR001647">
    <property type="entry name" value="HTH_TetR"/>
</dbReference>
<dbReference type="PROSITE" id="PS50977">
    <property type="entry name" value="HTH_TETR_2"/>
    <property type="match status" value="1"/>
</dbReference>
<keyword evidence="3" id="KW-0804">Transcription</keyword>
<keyword evidence="2 4" id="KW-0238">DNA-binding</keyword>
<keyword evidence="1" id="KW-0805">Transcription regulation</keyword>
<evidence type="ECO:0000256" key="1">
    <source>
        <dbReference type="ARBA" id="ARBA00023015"/>
    </source>
</evidence>
<dbReference type="SUPFAM" id="SSF46689">
    <property type="entry name" value="Homeodomain-like"/>
    <property type="match status" value="1"/>
</dbReference>
<dbReference type="InterPro" id="IPR036271">
    <property type="entry name" value="Tet_transcr_reg_TetR-rel_C_sf"/>
</dbReference>
<dbReference type="PRINTS" id="PR00455">
    <property type="entry name" value="HTHTETR"/>
</dbReference>
<dbReference type="GO" id="GO:0000976">
    <property type="term" value="F:transcription cis-regulatory region binding"/>
    <property type="evidence" value="ECO:0007669"/>
    <property type="project" value="TreeGrafter"/>
</dbReference>
<dbReference type="InterPro" id="IPR050109">
    <property type="entry name" value="HTH-type_TetR-like_transc_reg"/>
</dbReference>
<evidence type="ECO:0000256" key="4">
    <source>
        <dbReference type="PROSITE-ProRule" id="PRU00335"/>
    </source>
</evidence>
<reference evidence="7" key="1">
    <citation type="submission" date="2016-10" db="EMBL/GenBank/DDBJ databases">
        <authorList>
            <person name="Varghese N."/>
            <person name="Submissions S."/>
        </authorList>
    </citation>
    <scope>NUCLEOTIDE SEQUENCE [LARGE SCALE GENOMIC DNA]</scope>
    <source>
        <strain evidence="7">CGMCC 4.3506</strain>
    </source>
</reference>
<feature type="domain" description="HTH tetR-type" evidence="5">
    <location>
        <begin position="21"/>
        <end position="81"/>
    </location>
</feature>
<dbReference type="STRING" id="200378.SAMN05216553_114101"/>
<dbReference type="InterPro" id="IPR009057">
    <property type="entry name" value="Homeodomain-like_sf"/>
</dbReference>
<dbReference type="Gene3D" id="1.10.357.10">
    <property type="entry name" value="Tetracycline Repressor, domain 2"/>
    <property type="match status" value="1"/>
</dbReference>
<evidence type="ECO:0000256" key="2">
    <source>
        <dbReference type="ARBA" id="ARBA00023125"/>
    </source>
</evidence>
<feature type="DNA-binding region" description="H-T-H motif" evidence="4">
    <location>
        <begin position="44"/>
        <end position="63"/>
    </location>
</feature>
<protein>
    <submittedName>
        <fullName evidence="6">Transcriptional regulator, TetR family</fullName>
    </submittedName>
</protein>
<accession>A0A1G7YRF9</accession>
<dbReference type="Pfam" id="PF00440">
    <property type="entry name" value="TetR_N"/>
    <property type="match status" value="1"/>
</dbReference>
<dbReference type="PANTHER" id="PTHR30055:SF234">
    <property type="entry name" value="HTH-TYPE TRANSCRIPTIONAL REGULATOR BETI"/>
    <property type="match status" value="1"/>
</dbReference>
<sequence>MTPASLFSIVGIKGQVQRRGVERRREIVDAAMELFGANGFAGTGVAAIAKKAGVTPSAVIHHFGSKENLLRAVLDEFDARAAARVRGTDVVQALLDDAEYTMAHKGLATLHTVLQAEHLARDDEVTRRFRERNRMLRGHFARVLGEAAAVELVAFLEGALTVWLLDPETTDLRAMYARYLSSLQNGETGPSPLPSG</sequence>
<dbReference type="RefSeq" id="WP_218133937.1">
    <property type="nucleotide sequence ID" value="NZ_FNCC01000014.1"/>
</dbReference>
<evidence type="ECO:0000256" key="3">
    <source>
        <dbReference type="ARBA" id="ARBA00023163"/>
    </source>
</evidence>
<name>A0A1G7YRF9_9PSEU</name>
<dbReference type="GO" id="GO:0003700">
    <property type="term" value="F:DNA-binding transcription factor activity"/>
    <property type="evidence" value="ECO:0007669"/>
    <property type="project" value="TreeGrafter"/>
</dbReference>
<gene>
    <name evidence="6" type="ORF">SAMN05216553_114101</name>
</gene>
<keyword evidence="7" id="KW-1185">Reference proteome</keyword>
<organism evidence="6 7">
    <name type="scientific">Lentzea fradiae</name>
    <dbReference type="NCBI Taxonomy" id="200378"/>
    <lineage>
        <taxon>Bacteria</taxon>
        <taxon>Bacillati</taxon>
        <taxon>Actinomycetota</taxon>
        <taxon>Actinomycetes</taxon>
        <taxon>Pseudonocardiales</taxon>
        <taxon>Pseudonocardiaceae</taxon>
        <taxon>Lentzea</taxon>
    </lineage>
</organism>
<evidence type="ECO:0000259" key="5">
    <source>
        <dbReference type="PROSITE" id="PS50977"/>
    </source>
</evidence>